<gene>
    <name evidence="3" type="ORF">GcM1_c15380o21</name>
</gene>
<organism evidence="3 4">
    <name type="scientific">Golovinomyces cichoracearum</name>
    <dbReference type="NCBI Taxonomy" id="62708"/>
    <lineage>
        <taxon>Eukaryota</taxon>
        <taxon>Fungi</taxon>
        <taxon>Dikarya</taxon>
        <taxon>Ascomycota</taxon>
        <taxon>Pezizomycotina</taxon>
        <taxon>Leotiomycetes</taxon>
        <taxon>Erysiphales</taxon>
        <taxon>Erysiphaceae</taxon>
        <taxon>Golovinomyces</taxon>
    </lineage>
</organism>
<evidence type="ECO:0000256" key="2">
    <source>
        <dbReference type="SAM" id="SignalP"/>
    </source>
</evidence>
<accession>A0A420IMT2</accession>
<sequence length="69" mass="7854">MPSCFSLSPISLALTFWTYSFAHAQNTSRYSIVVIAVVPISVLIRMDCRLKTFVSKNVYFLYKTCHSEA</sequence>
<feature type="chain" id="PRO_5019404688" description="Secreted protein" evidence="2">
    <location>
        <begin position="25"/>
        <end position="69"/>
    </location>
</feature>
<dbReference type="AlphaFoldDB" id="A0A420IMT2"/>
<comment type="caution">
    <text evidence="3">The sequence shown here is derived from an EMBL/GenBank/DDBJ whole genome shotgun (WGS) entry which is preliminary data.</text>
</comment>
<evidence type="ECO:0008006" key="5">
    <source>
        <dbReference type="Google" id="ProtNLM"/>
    </source>
</evidence>
<keyword evidence="2" id="KW-0732">Signal</keyword>
<protein>
    <recommendedName>
        <fullName evidence="5">Secreted protein</fullName>
    </recommendedName>
</protein>
<keyword evidence="1" id="KW-0812">Transmembrane</keyword>
<proteinExistence type="predicted"/>
<keyword evidence="1" id="KW-1133">Transmembrane helix</keyword>
<evidence type="ECO:0000313" key="3">
    <source>
        <dbReference type="EMBL" id="RKF75866.1"/>
    </source>
</evidence>
<feature type="signal peptide" evidence="2">
    <location>
        <begin position="1"/>
        <end position="24"/>
    </location>
</feature>
<feature type="transmembrane region" description="Helical" evidence="1">
    <location>
        <begin position="32"/>
        <end position="48"/>
    </location>
</feature>
<evidence type="ECO:0000313" key="4">
    <source>
        <dbReference type="Proteomes" id="UP000285326"/>
    </source>
</evidence>
<reference evidence="3 4" key="1">
    <citation type="journal article" date="2018" name="BMC Genomics">
        <title>Comparative genome analyses reveal sequence features reflecting distinct modes of host-adaptation between dicot and monocot powdery mildew.</title>
        <authorList>
            <person name="Wu Y."/>
            <person name="Ma X."/>
            <person name="Pan Z."/>
            <person name="Kale S.D."/>
            <person name="Song Y."/>
            <person name="King H."/>
            <person name="Zhang Q."/>
            <person name="Presley C."/>
            <person name="Deng X."/>
            <person name="Wei C.I."/>
            <person name="Xiao S."/>
        </authorList>
    </citation>
    <scope>NUCLEOTIDE SEQUENCE [LARGE SCALE GENOMIC DNA]</scope>
    <source>
        <strain evidence="3">UMSG1</strain>
    </source>
</reference>
<name>A0A420IMT2_9PEZI</name>
<dbReference type="EMBL" id="MCBS01023127">
    <property type="protein sequence ID" value="RKF75866.1"/>
    <property type="molecule type" value="Genomic_DNA"/>
</dbReference>
<evidence type="ECO:0000256" key="1">
    <source>
        <dbReference type="SAM" id="Phobius"/>
    </source>
</evidence>
<dbReference type="Proteomes" id="UP000285326">
    <property type="component" value="Unassembled WGS sequence"/>
</dbReference>
<keyword evidence="1" id="KW-0472">Membrane</keyword>